<dbReference type="Proteomes" id="UP000189935">
    <property type="component" value="Chromosome I"/>
</dbReference>
<evidence type="ECO:0000313" key="2">
    <source>
        <dbReference type="EMBL" id="SHJ55726.1"/>
    </source>
</evidence>
<gene>
    <name evidence="2" type="ORF">SAMN05444159_0912</name>
</gene>
<dbReference type="RefSeq" id="WP_079537102.1">
    <property type="nucleotide sequence ID" value="NZ_LT670844.1"/>
</dbReference>
<proteinExistence type="predicted"/>
<protein>
    <submittedName>
        <fullName evidence="2">Putative baseplate assembly protein</fullName>
    </submittedName>
</protein>
<dbReference type="InterPro" id="IPR011749">
    <property type="entry name" value="CHP02243"/>
</dbReference>
<name>A0A1M6K9V6_9BRAD</name>
<feature type="region of interest" description="Disordered" evidence="1">
    <location>
        <begin position="328"/>
        <end position="376"/>
    </location>
</feature>
<organism evidence="2 3">
    <name type="scientific">Bradyrhizobium lablabi</name>
    <dbReference type="NCBI Taxonomy" id="722472"/>
    <lineage>
        <taxon>Bacteria</taxon>
        <taxon>Pseudomonadati</taxon>
        <taxon>Pseudomonadota</taxon>
        <taxon>Alphaproteobacteria</taxon>
        <taxon>Hyphomicrobiales</taxon>
        <taxon>Nitrobacteraceae</taxon>
        <taxon>Bradyrhizobium</taxon>
    </lineage>
</organism>
<dbReference type="AlphaFoldDB" id="A0A1M6K9V6"/>
<accession>A0A1M6K9V6</accession>
<dbReference type="NCBIfam" id="TIGR02243">
    <property type="entry name" value="putative baseplate assembly protein"/>
    <property type="match status" value="1"/>
</dbReference>
<evidence type="ECO:0000313" key="3">
    <source>
        <dbReference type="Proteomes" id="UP000189935"/>
    </source>
</evidence>
<reference evidence="2 3" key="1">
    <citation type="submission" date="2016-11" db="EMBL/GenBank/DDBJ databases">
        <authorList>
            <person name="Jaros S."/>
            <person name="Januszkiewicz K."/>
            <person name="Wedrychowicz H."/>
        </authorList>
    </citation>
    <scope>NUCLEOTIDE SEQUENCE [LARGE SCALE GENOMIC DNA]</scope>
    <source>
        <strain evidence="2 3">GAS499</strain>
    </source>
</reference>
<dbReference type="EMBL" id="LT670844">
    <property type="protein sequence ID" value="SHJ55726.1"/>
    <property type="molecule type" value="Genomic_DNA"/>
</dbReference>
<dbReference type="OrthoDB" id="9796131at2"/>
<sequence>MTSAPSEISRDPQRRRKLRASNLYGIDCIEVSDDRLTLTVFFIGKVPNAISTRNIRITGGAHIHDIRVVSVQLRDLDYSENDNCLEVAIDRPGDLATYTLSLVELDENDQPTDRPLAGFDPRHAQADFSFNIGSAVEFDCKPTGRYSPPELPAPEINYLAKDYESFRQLILDRLAVTMPDWQERHVPDIGIALVEILAYAGDYLSYYQDAVATEAYLNTARQRISVRRHVRLIDYAMHEGCSARAWIFIDSKDTTFDDPSKIQFLAGKTASDTGSGLVVGAGARADIFQPITRGPIQLYEAHNRISFYTWGDRRCSLEAGATSATLFDGWQVPAPSAPPPVDQPEESRPRRKRPTKSAASRAATVKSPPPPDVHDALASRDRKLQLRPGDIVLFEEVLGPVTLLPADADPARRHVVRLTGVEPDYDPLFDQPVLTIKWGVEDALPFELYLPGVESDADGKDISVARGNIILADHGGWNTTAPNDWTQCEVLPDQIPGKKYRPVLKQSPLTFCEPATSTGAAAGALVQNPRSAAPQIQLFSIPPTLDGSKPLFTFTDLQDPLSFANKLSSSDDFAWRVLRSYLPSNGKDIIGKLKAASSGTSAVTKVLVDGLEPLLRKWSPQRDLISSGPGDFHFVAEMDDDGRAHLRFGDGQLGRAPEAGEVFAAMYRTGIGGSGNVGAETINQIVVAPGAPNDAVQSVRNPFAAVGGTDPEPIDKIRLVAPKAFQGELMRAVSAEDYAAIAERDPRVQRAAAELRWTGVRYEAHVAIDPLGTEQADPALLRRIETDLLRYRRIGHDVIVVPPNYVPLDIAIIVKVRQGYVRSHVEAALFDNFSNRALPGGRRGMFHPDNLSFGDNIYVSKLIAAAQSVAGVESAAVTRLQRRFAGPDREIEKGVLPIGPLEVARLDNDPAYPENGRLVLTLRGGQ</sequence>
<evidence type="ECO:0000256" key="1">
    <source>
        <dbReference type="SAM" id="MobiDB-lite"/>
    </source>
</evidence>